<dbReference type="STRING" id="280699.M1VGZ8"/>
<evidence type="ECO:0000256" key="1">
    <source>
        <dbReference type="ARBA" id="ARBA00022574"/>
    </source>
</evidence>
<dbReference type="Pfam" id="PF00400">
    <property type="entry name" value="WD40"/>
    <property type="match status" value="3"/>
</dbReference>
<dbReference type="GO" id="GO:0071011">
    <property type="term" value="C:precatalytic spliceosome"/>
    <property type="evidence" value="ECO:0007669"/>
    <property type="project" value="TreeGrafter"/>
</dbReference>
<dbReference type="InterPro" id="IPR045241">
    <property type="entry name" value="Prp46/PLRG1-like"/>
</dbReference>
<dbReference type="GO" id="GO:0000398">
    <property type="term" value="P:mRNA splicing, via spliceosome"/>
    <property type="evidence" value="ECO:0007669"/>
    <property type="project" value="InterPro"/>
</dbReference>
<dbReference type="OMA" id="FAMCFDQ"/>
<dbReference type="GO" id="GO:0000974">
    <property type="term" value="C:Prp19 complex"/>
    <property type="evidence" value="ECO:0007669"/>
    <property type="project" value="TreeGrafter"/>
</dbReference>
<evidence type="ECO:0000256" key="2">
    <source>
        <dbReference type="ARBA" id="ARBA00022737"/>
    </source>
</evidence>
<dbReference type="OrthoDB" id="10256122at2759"/>
<dbReference type="GeneID" id="16996902"/>
<dbReference type="RefSeq" id="XP_005538553.1">
    <property type="nucleotide sequence ID" value="XM_005538496.1"/>
</dbReference>
<protein>
    <submittedName>
        <fullName evidence="5">Similar to pleiotropic regulator 1</fullName>
    </submittedName>
</protein>
<gene>
    <name evidence="5" type="ORF">CYME_CMR305C</name>
</gene>
<dbReference type="InterPro" id="IPR015943">
    <property type="entry name" value="WD40/YVTN_repeat-like_dom_sf"/>
</dbReference>
<dbReference type="SUPFAM" id="SSF50978">
    <property type="entry name" value="WD40 repeat-like"/>
    <property type="match status" value="1"/>
</dbReference>
<comment type="similarity">
    <text evidence="3">Belongs to the WD repeat PRL1/PRL2 family.</text>
</comment>
<keyword evidence="1 4" id="KW-0853">WD repeat</keyword>
<sequence length="420" mass="45734">MSDAASNERRLRELVQWNSVFTQRLFGEPGRSALRPQRPKAGADVPDWLTKLRGTLSTQPATAAGVHEPPRTGPGVVVQAAATWALSPATRSTWYPWTLYRQVWVENSWPVALDVASDNVTFAAGVWDRSIRLFDLASGLVVHTFRSESQLLGPVRVLRFAESAPHLLYSGAADKRVLAWDTRTGRIALRLVGHRASVDALAVHPRLTHVLFSGSADEMIRVWDTRVGGQCSVHELGGHRGGVRSLVGRALEPQLLSASDDCTIRSWDIVKGVAAGVCTRHAKPVIGLSSCWLETDLTESELERLVSVSADGARMWKLPAVQLVDEIPGPAPTLSTAAVSEDGQLVCGDLDGQLHWWNAAQRCWQSQSAAPQATSGVTCSVGARVPAVVLCIAFDRSATRLLTGCHDGAIRMWRLHDEYR</sequence>
<dbReference type="GO" id="GO:0071013">
    <property type="term" value="C:catalytic step 2 spliceosome"/>
    <property type="evidence" value="ECO:0007669"/>
    <property type="project" value="TreeGrafter"/>
</dbReference>
<reference evidence="5 6" key="2">
    <citation type="journal article" date="2007" name="BMC Biol.">
        <title>A 100%-complete sequence reveals unusually simple genomic features in the hot-spring red alga Cyanidioschyzon merolae.</title>
        <authorList>
            <person name="Nozaki H."/>
            <person name="Takano H."/>
            <person name="Misumi O."/>
            <person name="Terasawa K."/>
            <person name="Matsuzaki M."/>
            <person name="Maruyama S."/>
            <person name="Nishida K."/>
            <person name="Yagisawa F."/>
            <person name="Yoshida Y."/>
            <person name="Fujiwara T."/>
            <person name="Takio S."/>
            <person name="Tamura K."/>
            <person name="Chung S.J."/>
            <person name="Nakamura S."/>
            <person name="Kuroiwa H."/>
            <person name="Tanaka K."/>
            <person name="Sato N."/>
            <person name="Kuroiwa T."/>
        </authorList>
    </citation>
    <scope>NUCLEOTIDE SEQUENCE [LARGE SCALE GENOMIC DNA]</scope>
    <source>
        <strain evidence="5 6">10D</strain>
    </source>
</reference>
<accession>M1VGZ8</accession>
<evidence type="ECO:0000313" key="6">
    <source>
        <dbReference type="Proteomes" id="UP000007014"/>
    </source>
</evidence>
<dbReference type="PROSITE" id="PS50082">
    <property type="entry name" value="WD_REPEATS_2"/>
    <property type="match status" value="3"/>
</dbReference>
<name>M1VGZ8_CYAM1</name>
<dbReference type="PRINTS" id="PR00320">
    <property type="entry name" value="GPROTEINBRPT"/>
</dbReference>
<dbReference type="InterPro" id="IPR036322">
    <property type="entry name" value="WD40_repeat_dom_sf"/>
</dbReference>
<dbReference type="AlphaFoldDB" id="M1VGZ8"/>
<evidence type="ECO:0000313" key="5">
    <source>
        <dbReference type="EMBL" id="BAM82517.1"/>
    </source>
</evidence>
<dbReference type="Gramene" id="CMR305CT">
    <property type="protein sequence ID" value="CMR305CT"/>
    <property type="gene ID" value="CMR305C"/>
</dbReference>
<feature type="repeat" description="WD" evidence="4">
    <location>
        <begin position="389"/>
        <end position="420"/>
    </location>
</feature>
<evidence type="ECO:0000256" key="4">
    <source>
        <dbReference type="PROSITE-ProRule" id="PRU00221"/>
    </source>
</evidence>
<reference evidence="5 6" key="1">
    <citation type="journal article" date="2004" name="Nature">
        <title>Genome sequence of the ultrasmall unicellular red alga Cyanidioschyzon merolae 10D.</title>
        <authorList>
            <person name="Matsuzaki M."/>
            <person name="Misumi O."/>
            <person name="Shin-i T."/>
            <person name="Maruyama S."/>
            <person name="Takahara M."/>
            <person name="Miyagishima S."/>
            <person name="Mori T."/>
            <person name="Nishida K."/>
            <person name="Yagisawa F."/>
            <person name="Nishida K."/>
            <person name="Yoshida Y."/>
            <person name="Nishimura Y."/>
            <person name="Nakao S."/>
            <person name="Kobayashi T."/>
            <person name="Momoyama Y."/>
            <person name="Higashiyama T."/>
            <person name="Minoda A."/>
            <person name="Sano M."/>
            <person name="Nomoto H."/>
            <person name="Oishi K."/>
            <person name="Hayashi H."/>
            <person name="Ohta F."/>
            <person name="Nishizaka S."/>
            <person name="Haga S."/>
            <person name="Miura S."/>
            <person name="Morishita T."/>
            <person name="Kabeya Y."/>
            <person name="Terasawa K."/>
            <person name="Suzuki Y."/>
            <person name="Ishii Y."/>
            <person name="Asakawa S."/>
            <person name="Takano H."/>
            <person name="Ohta N."/>
            <person name="Kuroiwa H."/>
            <person name="Tanaka K."/>
            <person name="Shimizu N."/>
            <person name="Sugano S."/>
            <person name="Sato N."/>
            <person name="Nozaki H."/>
            <person name="Ogasawara N."/>
            <person name="Kohara Y."/>
            <person name="Kuroiwa T."/>
        </authorList>
    </citation>
    <scope>NUCLEOTIDE SEQUENCE [LARGE SCALE GENOMIC DNA]</scope>
    <source>
        <strain evidence="5 6">10D</strain>
    </source>
</reference>
<dbReference type="HOGENOM" id="CLU_000288_72_2_1"/>
<feature type="repeat" description="WD" evidence="4">
    <location>
        <begin position="191"/>
        <end position="226"/>
    </location>
</feature>
<dbReference type="eggNOG" id="KOG0285">
    <property type="taxonomic scope" value="Eukaryota"/>
</dbReference>
<dbReference type="InterPro" id="IPR020472">
    <property type="entry name" value="WD40_PAC1"/>
</dbReference>
<keyword evidence="2" id="KW-0677">Repeat</keyword>
<dbReference type="Gene3D" id="2.130.10.10">
    <property type="entry name" value="YVTN repeat-like/Quinoprotein amine dehydrogenase"/>
    <property type="match status" value="1"/>
</dbReference>
<organism evidence="5 6">
    <name type="scientific">Cyanidioschyzon merolae (strain NIES-3377 / 10D)</name>
    <name type="common">Unicellular red alga</name>
    <dbReference type="NCBI Taxonomy" id="280699"/>
    <lineage>
        <taxon>Eukaryota</taxon>
        <taxon>Rhodophyta</taxon>
        <taxon>Bangiophyceae</taxon>
        <taxon>Cyanidiales</taxon>
        <taxon>Cyanidiaceae</taxon>
        <taxon>Cyanidioschyzon</taxon>
    </lineage>
</organism>
<dbReference type="KEGG" id="cme:CYME_CMR305C"/>
<dbReference type="Proteomes" id="UP000007014">
    <property type="component" value="Chromosome 18"/>
</dbReference>
<dbReference type="SMART" id="SM00320">
    <property type="entry name" value="WD40"/>
    <property type="match status" value="6"/>
</dbReference>
<dbReference type="PROSITE" id="PS50294">
    <property type="entry name" value="WD_REPEATS_REGION"/>
    <property type="match status" value="2"/>
</dbReference>
<evidence type="ECO:0000256" key="3">
    <source>
        <dbReference type="ARBA" id="ARBA00025726"/>
    </source>
</evidence>
<dbReference type="PANTHER" id="PTHR19923:SF0">
    <property type="entry name" value="PLEIOTROPIC REGULATOR 1"/>
    <property type="match status" value="1"/>
</dbReference>
<dbReference type="InterPro" id="IPR001680">
    <property type="entry name" value="WD40_rpt"/>
</dbReference>
<proteinExistence type="inferred from homology"/>
<feature type="repeat" description="WD" evidence="4">
    <location>
        <begin position="236"/>
        <end position="269"/>
    </location>
</feature>
<dbReference type="EMBL" id="AP006500">
    <property type="protein sequence ID" value="BAM82517.1"/>
    <property type="molecule type" value="Genomic_DNA"/>
</dbReference>
<dbReference type="PANTHER" id="PTHR19923">
    <property type="entry name" value="WD40 REPEAT PROTEINPRL1/PRL2-RELATED"/>
    <property type="match status" value="1"/>
</dbReference>
<dbReference type="PROSITE" id="PS00678">
    <property type="entry name" value="WD_REPEATS_1"/>
    <property type="match status" value="2"/>
</dbReference>
<dbReference type="InterPro" id="IPR019775">
    <property type="entry name" value="WD40_repeat_CS"/>
</dbReference>
<keyword evidence="6" id="KW-1185">Reference proteome</keyword>